<comment type="caution">
    <text evidence="4">The sequence shown here is derived from an EMBL/GenBank/DDBJ whole genome shotgun (WGS) entry which is preliminary data.</text>
</comment>
<feature type="domain" description="Trafficking protein particle complex subunit 11" evidence="3">
    <location>
        <begin position="356"/>
        <end position="635"/>
    </location>
</feature>
<accession>A0A4Y7TU15</accession>
<protein>
    <submittedName>
        <fullName evidence="4">Glutathione transferase omega-1</fullName>
    </submittedName>
</protein>
<name>A0A4Y7TU15_COPMI</name>
<dbReference type="InterPro" id="IPR012880">
    <property type="entry name" value="Gryzun"/>
</dbReference>
<feature type="compositionally biased region" description="Basic residues" evidence="1">
    <location>
        <begin position="268"/>
        <end position="278"/>
    </location>
</feature>
<evidence type="ECO:0000256" key="1">
    <source>
        <dbReference type="SAM" id="MobiDB-lite"/>
    </source>
</evidence>
<evidence type="ECO:0000313" key="5">
    <source>
        <dbReference type="Proteomes" id="UP000298030"/>
    </source>
</evidence>
<gene>
    <name evidence="4" type="ORF">FA13DRAFT_1726786</name>
</gene>
<dbReference type="Pfam" id="PF11817">
    <property type="entry name" value="Foie-gras_1"/>
    <property type="match status" value="1"/>
</dbReference>
<keyword evidence="4" id="KW-0808">Transferase</keyword>
<keyword evidence="5" id="KW-1185">Reference proteome</keyword>
<dbReference type="InterPro" id="IPR021773">
    <property type="entry name" value="TPC11"/>
</dbReference>
<feature type="region of interest" description="Disordered" evidence="1">
    <location>
        <begin position="25"/>
        <end position="44"/>
    </location>
</feature>
<feature type="region of interest" description="Disordered" evidence="1">
    <location>
        <begin position="268"/>
        <end position="293"/>
    </location>
</feature>
<evidence type="ECO:0000259" key="3">
    <source>
        <dbReference type="Pfam" id="PF11817"/>
    </source>
</evidence>
<dbReference type="GO" id="GO:0016740">
    <property type="term" value="F:transferase activity"/>
    <property type="evidence" value="ECO:0007669"/>
    <property type="project" value="UniProtKB-KW"/>
</dbReference>
<dbReference type="OrthoDB" id="6278596at2759"/>
<evidence type="ECO:0000313" key="4">
    <source>
        <dbReference type="EMBL" id="TEB37675.1"/>
    </source>
</evidence>
<feature type="domain" description="Gryzun putative trafficking through Golgi" evidence="2">
    <location>
        <begin position="680"/>
        <end position="903"/>
    </location>
</feature>
<dbReference type="Pfam" id="PF07919">
    <property type="entry name" value="Gryzun"/>
    <property type="match status" value="1"/>
</dbReference>
<feature type="region of interest" description="Disordered" evidence="1">
    <location>
        <begin position="950"/>
        <end position="987"/>
    </location>
</feature>
<proteinExistence type="predicted"/>
<dbReference type="PANTHER" id="PTHR14374:SF0">
    <property type="entry name" value="TRAFFICKING PROTEIN PARTICLE COMPLEX SUBUNIT 11"/>
    <property type="match status" value="1"/>
</dbReference>
<dbReference type="Proteomes" id="UP000298030">
    <property type="component" value="Unassembled WGS sequence"/>
</dbReference>
<dbReference type="EMBL" id="QPFP01000004">
    <property type="protein sequence ID" value="TEB37675.1"/>
    <property type="molecule type" value="Genomic_DNA"/>
</dbReference>
<evidence type="ECO:0000259" key="2">
    <source>
        <dbReference type="Pfam" id="PF07919"/>
    </source>
</evidence>
<organism evidence="4 5">
    <name type="scientific">Coprinellus micaceus</name>
    <name type="common">Glistening ink-cap mushroom</name>
    <name type="synonym">Coprinus micaceus</name>
    <dbReference type="NCBI Taxonomy" id="71717"/>
    <lineage>
        <taxon>Eukaryota</taxon>
        <taxon>Fungi</taxon>
        <taxon>Dikarya</taxon>
        <taxon>Basidiomycota</taxon>
        <taxon>Agaricomycotina</taxon>
        <taxon>Agaricomycetes</taxon>
        <taxon>Agaricomycetidae</taxon>
        <taxon>Agaricales</taxon>
        <taxon>Agaricineae</taxon>
        <taxon>Psathyrellaceae</taxon>
        <taxon>Coprinellus</taxon>
    </lineage>
</organism>
<dbReference type="STRING" id="71717.A0A4Y7TU15"/>
<sequence>MNSYPPELLAQLAPVMFVAGLDVPKSQEPSGAAPTSPGLQAPAPQQLDPFQILSIRLRDALLAQRKPAIWAPEKNKTFHVLLVSPDVLFPPRKLVPPEDPAFSSSHSPLSPLTPSSPLYPDGLIAPIWIRKHTTLVPSVFVMFMRIFELPHNVVRSPLEGTGGLEGEKERAEEEHRRDVELAKEIANRKRGTSERGVKLTVVLMASRRLLDDPSLDARLTFIRRQSGLDSRAALFVLSPVSSSELHDFVRSLQQALYDPALEYYTAHSKRVRRKRNRHSQTTATSYPNPAAASLANPNIARPLRPEGWTVRYEYKMACFAEFRGEDEVALKHYQDAYATLTIMFGSTAILPPRTKRWAEAKVLADCVNIKIVKLYLYNNEHALALSHHNTHIRQFGDFSRGWGIGEETYEFWSWVARQYRVLAELIDQGTRAGLTLSAHEPHPSTALKPAGTGLLPEIDAIARSAGINPSHALQHSGFYYYMAAKCTDARRARFLAALEAESNGQPISIAPGFSNEKKVDHLALVLELYTKAYEQFKRHSTPTTTTSVSSSNPPANAAPSRLTLYIAYRIAEVHAESGKFDMAVKFFERIAKTYRNEGGGGWDALLKPLLETWYKCAQRMGDVEGSVKLLIEMMGQDLAESEDPNALEEDLLAVFQSTVPSSTDEPLLFDPPGAKPMFETDVVFWKDEVNVDEAAPFQLLITAPKQTVISSLPFTTVEITFEHINEPVVLRHQDTDEGRKANKVTRVDIGIINLEGGTNGGGSSQPKEIETNLRWLCGGTLVCTGALVSSGVCTLGVKAVVFNIESNSWKVRIPVKPRLSAGSRTEPRWLRSVDPSQFIAVKRANRERTSVKPQPHRFNVSIVHQEPAFLDEDYPIIIVVVNRDDRELEVIADVLLQPTDVDYAVNTISVNGEASAGLIKDVPFGILAPGVQATKTLHLMNTGSGGNRLLDISISASSPHPRGEATPESPSGRGEEVQEPGPPDQDVHRTVYQETITVPTVAPFAVENDVAYARTRGEWVGLADMGAYEDDCFDQRKGSEASINVKLECTGPWSVRIDGIKLETPDTPEIKVVDSSIDLAEGSPFPAEFITGDEFCMSCRALIGIKDDGKGDEYLFPDPGRFIIEWRRILKDGAFGSTSTTIVPLPPLSPPSDTIVALFDISPAAKLHAPLPLTVLLRNYHPTRSANVTVQLEPDISDGFVVAGLRSGRVPVLLPGAEEKLQWMLIPLECGYLSVPKIRILDRRRAILALSGGEEALQEGHVGESVRIVDLRRDERRQQRVQGEGEIAEGRDSEATIVESGSNLGSVLVLP</sequence>
<reference evidence="4 5" key="1">
    <citation type="journal article" date="2019" name="Nat. Ecol. Evol.">
        <title>Megaphylogeny resolves global patterns of mushroom evolution.</title>
        <authorList>
            <person name="Varga T."/>
            <person name="Krizsan K."/>
            <person name="Foldi C."/>
            <person name="Dima B."/>
            <person name="Sanchez-Garcia M."/>
            <person name="Sanchez-Ramirez S."/>
            <person name="Szollosi G.J."/>
            <person name="Szarkandi J.G."/>
            <person name="Papp V."/>
            <person name="Albert L."/>
            <person name="Andreopoulos W."/>
            <person name="Angelini C."/>
            <person name="Antonin V."/>
            <person name="Barry K.W."/>
            <person name="Bougher N.L."/>
            <person name="Buchanan P."/>
            <person name="Buyck B."/>
            <person name="Bense V."/>
            <person name="Catcheside P."/>
            <person name="Chovatia M."/>
            <person name="Cooper J."/>
            <person name="Damon W."/>
            <person name="Desjardin D."/>
            <person name="Finy P."/>
            <person name="Geml J."/>
            <person name="Haridas S."/>
            <person name="Hughes K."/>
            <person name="Justo A."/>
            <person name="Karasinski D."/>
            <person name="Kautmanova I."/>
            <person name="Kiss B."/>
            <person name="Kocsube S."/>
            <person name="Kotiranta H."/>
            <person name="LaButti K.M."/>
            <person name="Lechner B.E."/>
            <person name="Liimatainen K."/>
            <person name="Lipzen A."/>
            <person name="Lukacs Z."/>
            <person name="Mihaltcheva S."/>
            <person name="Morgado L.N."/>
            <person name="Niskanen T."/>
            <person name="Noordeloos M.E."/>
            <person name="Ohm R.A."/>
            <person name="Ortiz-Santana B."/>
            <person name="Ovrebo C."/>
            <person name="Racz N."/>
            <person name="Riley R."/>
            <person name="Savchenko A."/>
            <person name="Shiryaev A."/>
            <person name="Soop K."/>
            <person name="Spirin V."/>
            <person name="Szebenyi C."/>
            <person name="Tomsovsky M."/>
            <person name="Tulloss R.E."/>
            <person name="Uehling J."/>
            <person name="Grigoriev I.V."/>
            <person name="Vagvolgyi C."/>
            <person name="Papp T."/>
            <person name="Martin F.M."/>
            <person name="Miettinen O."/>
            <person name="Hibbett D.S."/>
            <person name="Nagy L.G."/>
        </authorList>
    </citation>
    <scope>NUCLEOTIDE SEQUENCE [LARGE SCALE GENOMIC DNA]</scope>
    <source>
        <strain evidence="4 5">FP101781</strain>
    </source>
</reference>
<dbReference type="PANTHER" id="PTHR14374">
    <property type="entry name" value="FOIE GRAS"/>
    <property type="match status" value="1"/>
</dbReference>